<evidence type="ECO:0000313" key="2">
    <source>
        <dbReference type="EMBL" id="MFC3581899.1"/>
    </source>
</evidence>
<evidence type="ECO:0000256" key="1">
    <source>
        <dbReference type="SAM" id="SignalP"/>
    </source>
</evidence>
<feature type="signal peptide" evidence="1">
    <location>
        <begin position="1"/>
        <end position="25"/>
    </location>
</feature>
<evidence type="ECO:0000313" key="3">
    <source>
        <dbReference type="Proteomes" id="UP001595713"/>
    </source>
</evidence>
<dbReference type="Proteomes" id="UP001595713">
    <property type="component" value="Unassembled WGS sequence"/>
</dbReference>
<organism evidence="2 3">
    <name type="scientific">Sphingomonas hylomeconis</name>
    <dbReference type="NCBI Taxonomy" id="1395958"/>
    <lineage>
        <taxon>Bacteria</taxon>
        <taxon>Pseudomonadati</taxon>
        <taxon>Pseudomonadota</taxon>
        <taxon>Alphaproteobacteria</taxon>
        <taxon>Sphingomonadales</taxon>
        <taxon>Sphingomonadaceae</taxon>
        <taxon>Sphingomonas</taxon>
    </lineage>
</organism>
<dbReference type="EMBL" id="JBHRXP010000009">
    <property type="protein sequence ID" value="MFC3581899.1"/>
    <property type="molecule type" value="Genomic_DNA"/>
</dbReference>
<reference evidence="3" key="1">
    <citation type="journal article" date="2019" name="Int. J. Syst. Evol. Microbiol.">
        <title>The Global Catalogue of Microorganisms (GCM) 10K type strain sequencing project: providing services to taxonomists for standard genome sequencing and annotation.</title>
        <authorList>
            <consortium name="The Broad Institute Genomics Platform"/>
            <consortium name="The Broad Institute Genome Sequencing Center for Infectious Disease"/>
            <person name="Wu L."/>
            <person name="Ma J."/>
        </authorList>
    </citation>
    <scope>NUCLEOTIDE SEQUENCE [LARGE SCALE GENOMIC DNA]</scope>
    <source>
        <strain evidence="3">KCTC 42739</strain>
    </source>
</reference>
<name>A0ABV7T0S8_9SPHN</name>
<sequence length="80" mass="8395">MMAPWPYGKTTLVCASTALTLPACAAAVTESRAASTVQIVPIAERSNNPADTPFVGPNFDGAYGPPIDVAENIRKTVFNQ</sequence>
<keyword evidence="1" id="KW-0732">Signal</keyword>
<feature type="chain" id="PRO_5045495211" evidence="1">
    <location>
        <begin position="26"/>
        <end position="80"/>
    </location>
</feature>
<comment type="caution">
    <text evidence="2">The sequence shown here is derived from an EMBL/GenBank/DDBJ whole genome shotgun (WGS) entry which is preliminary data.</text>
</comment>
<proteinExistence type="predicted"/>
<accession>A0ABV7T0S8</accession>
<gene>
    <name evidence="2" type="ORF">ACFONA_17145</name>
</gene>
<protein>
    <submittedName>
        <fullName evidence="2">Uncharacterized protein</fullName>
    </submittedName>
</protein>
<dbReference type="RefSeq" id="WP_261294679.1">
    <property type="nucleotide sequence ID" value="NZ_JANQBK010000009.1"/>
</dbReference>
<keyword evidence="3" id="KW-1185">Reference proteome</keyword>